<dbReference type="PROSITE" id="PS50076">
    <property type="entry name" value="DNAJ_2"/>
    <property type="match status" value="1"/>
</dbReference>
<dbReference type="PROSITE" id="PS51188">
    <property type="entry name" value="ZF_CR"/>
    <property type="match status" value="1"/>
</dbReference>
<dbReference type="SMART" id="SM00271">
    <property type="entry name" value="DnaJ"/>
    <property type="match status" value="1"/>
</dbReference>
<evidence type="ECO:0000313" key="9">
    <source>
        <dbReference type="EMBL" id="KDN38863.1"/>
    </source>
</evidence>
<protein>
    <submittedName>
        <fullName evidence="9">DnaJ protein, subfamily A, member 2</fullName>
    </submittedName>
</protein>
<dbReference type="PANTHER" id="PTHR43888">
    <property type="entry name" value="DNAJ-LIKE-2, ISOFORM A-RELATED"/>
    <property type="match status" value="1"/>
</dbReference>
<dbReference type="GeneID" id="25266898"/>
<feature type="domain" description="CR-type" evidence="8">
    <location>
        <begin position="140"/>
        <end position="225"/>
    </location>
</feature>
<dbReference type="GO" id="GO:0008270">
    <property type="term" value="F:zinc ion binding"/>
    <property type="evidence" value="ECO:0007669"/>
    <property type="project" value="UniProtKB-KW"/>
</dbReference>
<evidence type="ECO:0000256" key="1">
    <source>
        <dbReference type="ARBA" id="ARBA00022723"/>
    </source>
</evidence>
<dbReference type="Gene3D" id="2.10.230.10">
    <property type="entry name" value="Heat shock protein DnaJ, cysteine-rich domain"/>
    <property type="match status" value="1"/>
</dbReference>
<dbReference type="OrthoDB" id="550424at2759"/>
<proteinExistence type="predicted"/>
<dbReference type="HOGENOM" id="CLU_017633_10_0_1"/>
<dbReference type="InterPro" id="IPR044713">
    <property type="entry name" value="DNJA1/2-like"/>
</dbReference>
<evidence type="ECO:0000259" key="7">
    <source>
        <dbReference type="PROSITE" id="PS50076"/>
    </source>
</evidence>
<keyword evidence="3 5" id="KW-0863">Zinc-finger</keyword>
<dbReference type="FunFam" id="2.10.230.10:FF:000001">
    <property type="entry name" value="DnaJ subfamily A member 2"/>
    <property type="match status" value="1"/>
</dbReference>
<comment type="caution">
    <text evidence="9">The sequence shown here is derived from an EMBL/GenBank/DDBJ whole genome shotgun (WGS) entry which is preliminary data.</text>
</comment>
<dbReference type="PROSITE" id="PS00636">
    <property type="entry name" value="DNAJ_1"/>
    <property type="match status" value="1"/>
</dbReference>
<evidence type="ECO:0000313" key="10">
    <source>
        <dbReference type="Proteomes" id="UP000027361"/>
    </source>
</evidence>
<dbReference type="CDD" id="cd10719">
    <property type="entry name" value="DnaJ_zf"/>
    <property type="match status" value="1"/>
</dbReference>
<dbReference type="InterPro" id="IPR018253">
    <property type="entry name" value="DnaJ_domain_CS"/>
</dbReference>
<gene>
    <name evidence="9" type="ORF">K437DRAFT_279447</name>
</gene>
<evidence type="ECO:0000256" key="2">
    <source>
        <dbReference type="ARBA" id="ARBA00022737"/>
    </source>
</evidence>
<dbReference type="Pfam" id="PF00226">
    <property type="entry name" value="DnaJ"/>
    <property type="match status" value="1"/>
</dbReference>
<evidence type="ECO:0000256" key="4">
    <source>
        <dbReference type="ARBA" id="ARBA00022833"/>
    </source>
</evidence>
<dbReference type="Gene3D" id="1.10.287.110">
    <property type="entry name" value="DnaJ domain"/>
    <property type="match status" value="1"/>
</dbReference>
<feature type="compositionally biased region" description="Acidic residues" evidence="6">
    <location>
        <begin position="405"/>
        <end position="414"/>
    </location>
</feature>
<dbReference type="InterPro" id="IPR001623">
    <property type="entry name" value="DnaJ_domain"/>
</dbReference>
<dbReference type="Pfam" id="PF01556">
    <property type="entry name" value="DnaJ_C"/>
    <property type="match status" value="1"/>
</dbReference>
<feature type="domain" description="J" evidence="7">
    <location>
        <begin position="6"/>
        <end position="72"/>
    </location>
</feature>
<dbReference type="InterPro" id="IPR036410">
    <property type="entry name" value="HSP_DnaJ_Cys-rich_dom_sf"/>
</dbReference>
<reference evidence="9 10" key="1">
    <citation type="submission" date="2014-05" db="EMBL/GenBank/DDBJ databases">
        <title>Draft genome sequence of a rare smut relative, Tilletiaria anomala UBC 951.</title>
        <authorList>
            <consortium name="DOE Joint Genome Institute"/>
            <person name="Toome M."/>
            <person name="Kuo A."/>
            <person name="Henrissat B."/>
            <person name="Lipzen A."/>
            <person name="Tritt A."/>
            <person name="Yoshinaga Y."/>
            <person name="Zane M."/>
            <person name="Barry K."/>
            <person name="Grigoriev I.V."/>
            <person name="Spatafora J.W."/>
            <person name="Aimea M.C."/>
        </authorList>
    </citation>
    <scope>NUCLEOTIDE SEQUENCE [LARGE SCALE GENOMIC DNA]</scope>
    <source>
        <strain evidence="9 10">UBC 951</strain>
    </source>
</reference>
<dbReference type="InterPro" id="IPR008971">
    <property type="entry name" value="HSP40/DnaJ_pept-bd"/>
</dbReference>
<dbReference type="CDD" id="cd10747">
    <property type="entry name" value="DnaJ_C"/>
    <property type="match status" value="1"/>
</dbReference>
<dbReference type="STRING" id="1037660.A0A066VF10"/>
<dbReference type="SUPFAM" id="SSF49493">
    <property type="entry name" value="HSP40/DnaJ peptide-binding domain"/>
    <property type="match status" value="2"/>
</dbReference>
<dbReference type="InterPro" id="IPR002939">
    <property type="entry name" value="DnaJ_C"/>
</dbReference>
<dbReference type="RefSeq" id="XP_013240846.1">
    <property type="nucleotide sequence ID" value="XM_013385392.1"/>
</dbReference>
<dbReference type="PRINTS" id="PR00625">
    <property type="entry name" value="JDOMAIN"/>
</dbReference>
<organism evidence="9 10">
    <name type="scientific">Tilletiaria anomala (strain ATCC 24038 / CBS 436.72 / UBC 951)</name>
    <dbReference type="NCBI Taxonomy" id="1037660"/>
    <lineage>
        <taxon>Eukaryota</taxon>
        <taxon>Fungi</taxon>
        <taxon>Dikarya</taxon>
        <taxon>Basidiomycota</taxon>
        <taxon>Ustilaginomycotina</taxon>
        <taxon>Exobasidiomycetes</taxon>
        <taxon>Georgefischeriales</taxon>
        <taxon>Tilletiariaceae</taxon>
        <taxon>Tilletiaria</taxon>
    </lineage>
</organism>
<keyword evidence="2" id="KW-0677">Repeat</keyword>
<dbReference type="Pfam" id="PF00684">
    <property type="entry name" value="DnaJ_CXXCXGXG"/>
    <property type="match status" value="1"/>
</dbReference>
<dbReference type="OMA" id="IVFHIVE"/>
<dbReference type="FunCoup" id="A0A066VF10">
    <property type="interactions" value="293"/>
</dbReference>
<feature type="zinc finger region" description="CR-type" evidence="5">
    <location>
        <begin position="140"/>
        <end position="225"/>
    </location>
</feature>
<dbReference type="EMBL" id="JMSN01000112">
    <property type="protein sequence ID" value="KDN38863.1"/>
    <property type="molecule type" value="Genomic_DNA"/>
</dbReference>
<evidence type="ECO:0000259" key="8">
    <source>
        <dbReference type="PROSITE" id="PS51188"/>
    </source>
</evidence>
<name>A0A066VF10_TILAU</name>
<accession>A0A066VF10</accession>
<dbReference type="SUPFAM" id="SSF57938">
    <property type="entry name" value="DnaJ/Hsp40 cysteine-rich domain"/>
    <property type="match status" value="1"/>
</dbReference>
<keyword evidence="1 5" id="KW-0479">Metal-binding</keyword>
<dbReference type="GO" id="GO:0051082">
    <property type="term" value="F:unfolded protein binding"/>
    <property type="evidence" value="ECO:0007669"/>
    <property type="project" value="InterPro"/>
</dbReference>
<feature type="region of interest" description="Disordered" evidence="6">
    <location>
        <begin position="368"/>
        <end position="423"/>
    </location>
</feature>
<dbReference type="AlphaFoldDB" id="A0A066VF10"/>
<dbReference type="InParanoid" id="A0A066VF10"/>
<evidence type="ECO:0000256" key="3">
    <source>
        <dbReference type="ARBA" id="ARBA00022771"/>
    </source>
</evidence>
<dbReference type="SUPFAM" id="SSF46565">
    <property type="entry name" value="Chaperone J-domain"/>
    <property type="match status" value="1"/>
</dbReference>
<sequence>MVVDTAFYDLLGVAPNCSAAELKRAYRKASLQNHPDKNPDDPEGASARFQDISAAYEVLNDDETRAAYDQYGPDGMKNGGMGGDFGGADFDNVFASMFGGMGDHGFGRGGMGGGGTPRTKRRTEDSVIEYDVTLEDLYNGRVAKFSLTRDILCTHCKGSGAKEGAKPTSCVTCGGKGQKVESMSVGGGFISQRVVRCSACGGEGKKIRDKDACRKCKGSKTHLETRSLELRIERGMRPGRKIIFRGLADMEPGVPETGDVIIILRVKKHDTFEMKGLDLMVHAQLSLREALLGFERIIIKHLDGRFIKVQKQPGQVTRPGDVDRISGAGMPIEREIEWGDLYVHWDIRFPEDGELVGDKATKLAALLPAPLPEPPQDKDSVVDDEELAPVNVERFGSSGAHGDEEWSDDEDQDGAEGVQCAQQ</sequence>
<keyword evidence="4 5" id="KW-0862">Zinc</keyword>
<dbReference type="GO" id="GO:0006457">
    <property type="term" value="P:protein folding"/>
    <property type="evidence" value="ECO:0007669"/>
    <property type="project" value="InterPro"/>
</dbReference>
<dbReference type="FunFam" id="2.60.260.20:FF:000003">
    <property type="entry name" value="DnaJ subfamily A member 2"/>
    <property type="match status" value="1"/>
</dbReference>
<dbReference type="InterPro" id="IPR001305">
    <property type="entry name" value="HSP_DnaJ_Cys-rich_dom"/>
</dbReference>
<keyword evidence="10" id="KW-1185">Reference proteome</keyword>
<dbReference type="Gene3D" id="2.60.260.20">
    <property type="entry name" value="Urease metallochaperone UreE, N-terminal domain"/>
    <property type="match status" value="2"/>
</dbReference>
<dbReference type="CDD" id="cd06257">
    <property type="entry name" value="DnaJ"/>
    <property type="match status" value="1"/>
</dbReference>
<evidence type="ECO:0000256" key="6">
    <source>
        <dbReference type="SAM" id="MobiDB-lite"/>
    </source>
</evidence>
<dbReference type="Proteomes" id="UP000027361">
    <property type="component" value="Unassembled WGS sequence"/>
</dbReference>
<dbReference type="InterPro" id="IPR036869">
    <property type="entry name" value="J_dom_sf"/>
</dbReference>
<evidence type="ECO:0000256" key="5">
    <source>
        <dbReference type="PROSITE-ProRule" id="PRU00546"/>
    </source>
</evidence>
<dbReference type="GO" id="GO:0030544">
    <property type="term" value="F:Hsp70 protein binding"/>
    <property type="evidence" value="ECO:0007669"/>
    <property type="project" value="InterPro"/>
</dbReference>